<name>A0ABV1FPP7_9BACT</name>
<evidence type="ECO:0000313" key="2">
    <source>
        <dbReference type="EMBL" id="MEQ2486391.1"/>
    </source>
</evidence>
<comment type="caution">
    <text evidence="2">The sequence shown here is derived from an EMBL/GenBank/DDBJ whole genome shotgun (WGS) entry which is preliminary data.</text>
</comment>
<feature type="signal peptide" evidence="1">
    <location>
        <begin position="1"/>
        <end position="20"/>
    </location>
</feature>
<accession>A0ABV1FPP7</accession>
<dbReference type="EMBL" id="JBBNFP010000012">
    <property type="protein sequence ID" value="MEQ2486391.1"/>
    <property type="molecule type" value="Genomic_DNA"/>
</dbReference>
<evidence type="ECO:0000313" key="3">
    <source>
        <dbReference type="Proteomes" id="UP001487296"/>
    </source>
</evidence>
<protein>
    <submittedName>
        <fullName evidence="2">DUF4421 domain-containing protein</fullName>
    </submittedName>
</protein>
<keyword evidence="3" id="KW-1185">Reference proteome</keyword>
<keyword evidence="1" id="KW-0732">Signal</keyword>
<dbReference type="Proteomes" id="UP001487296">
    <property type="component" value="Unassembled WGS sequence"/>
</dbReference>
<proteinExistence type="predicted"/>
<reference evidence="2 3" key="1">
    <citation type="submission" date="2024-04" db="EMBL/GenBank/DDBJ databases">
        <title>Human intestinal bacterial collection.</title>
        <authorList>
            <person name="Pauvert C."/>
            <person name="Hitch T.C.A."/>
            <person name="Clavel T."/>
        </authorList>
    </citation>
    <scope>NUCLEOTIDE SEQUENCE [LARGE SCALE GENOMIC DNA]</scope>
    <source>
        <strain evidence="2 3">CLA-AA-H145</strain>
    </source>
</reference>
<dbReference type="Pfam" id="PF14391">
    <property type="entry name" value="DUF4421"/>
    <property type="match status" value="1"/>
</dbReference>
<sequence>MAKRVLLALVAIALACHASANPTDSTQVGRKGRRARTSGHELRNPLLNAAYQFVKEFSRVDTLYVEPQHYNFTVMLQNTNTYEIYHLSNKTGQEIVFVPKPSVKLGPYVGWRWVFLGYTVDLTHLSDGDRKQDLNLSLYSNQIGIDVFYRKSGNDYTISRMDLGKQYDTSRMRGASFDGFHSSITGGNLYYIFNHRKFSYPAAYSQSTVQRRTAGSPMMGIGYTRHSLEVDWAKLADLVEQRLGTTNADGIIDSSMRFSKVKYTDYSISGGYGINWVFAYNWLFNASAMASLSYKRSTNDVQKEEDNFFRAFDFKNISLDGLFRLGLVWNNTRWYAGASAVFHAYNYRKDQFKTNNIFGSVNIYFGYNFGRR</sequence>
<organism evidence="2 3">
    <name type="scientific">Hallella faecis</name>
    <dbReference type="NCBI Taxonomy" id="2841596"/>
    <lineage>
        <taxon>Bacteria</taxon>
        <taxon>Pseudomonadati</taxon>
        <taxon>Bacteroidota</taxon>
        <taxon>Bacteroidia</taxon>
        <taxon>Bacteroidales</taxon>
        <taxon>Prevotellaceae</taxon>
        <taxon>Hallella</taxon>
    </lineage>
</organism>
<gene>
    <name evidence="2" type="ORF">AAAT34_04885</name>
</gene>
<dbReference type="RefSeq" id="WP_215759504.1">
    <property type="nucleotide sequence ID" value="NZ_JAHKBE010000013.1"/>
</dbReference>
<evidence type="ECO:0000256" key="1">
    <source>
        <dbReference type="SAM" id="SignalP"/>
    </source>
</evidence>
<dbReference type="InterPro" id="IPR025535">
    <property type="entry name" value="DUF4421"/>
</dbReference>
<feature type="chain" id="PRO_5047025566" evidence="1">
    <location>
        <begin position="21"/>
        <end position="372"/>
    </location>
</feature>
<dbReference type="PROSITE" id="PS51257">
    <property type="entry name" value="PROKAR_LIPOPROTEIN"/>
    <property type="match status" value="1"/>
</dbReference>